<feature type="chain" id="PRO_5010384482" description="Lipoprotein" evidence="1">
    <location>
        <begin position="18"/>
        <end position="140"/>
    </location>
</feature>
<feature type="signal peptide" evidence="1">
    <location>
        <begin position="1"/>
        <end position="17"/>
    </location>
</feature>
<reference evidence="2 3" key="1">
    <citation type="submission" date="2016-10" db="EMBL/GenBank/DDBJ databases">
        <authorList>
            <person name="de Groot N.N."/>
        </authorList>
    </citation>
    <scope>NUCLEOTIDE SEQUENCE [LARGE SCALE GENOMIC DNA]</scope>
    <source>
        <strain evidence="2 3">JCM 19513</strain>
    </source>
</reference>
<dbReference type="AlphaFoldDB" id="A0A1H7F3K5"/>
<dbReference type="Proteomes" id="UP000185766">
    <property type="component" value="Unassembled WGS sequence"/>
</dbReference>
<name>A0A1H7F3K5_9GAMM</name>
<protein>
    <recommendedName>
        <fullName evidence="4">Lipoprotein</fullName>
    </recommendedName>
</protein>
<dbReference type="STRING" id="1429083.GCA_001885685_02459"/>
<sequence>MRLITLLLAGVALSACASTPIPPLAEGQVRVSLSYHPGQLLMAEKLDEQRWPDGRYFDLAPGAHTLESKLIFERPGGGSLGQESEPVQVTCHYRLHYADFAAGQRYRLHGQVQGWRGYVRLYDETGQVLARAKELRCGAF</sequence>
<organism evidence="2 3">
    <name type="scientific">Atopomonas hussainii</name>
    <dbReference type="NCBI Taxonomy" id="1429083"/>
    <lineage>
        <taxon>Bacteria</taxon>
        <taxon>Pseudomonadati</taxon>
        <taxon>Pseudomonadota</taxon>
        <taxon>Gammaproteobacteria</taxon>
        <taxon>Pseudomonadales</taxon>
        <taxon>Pseudomonadaceae</taxon>
        <taxon>Atopomonas</taxon>
    </lineage>
</organism>
<keyword evidence="3" id="KW-1185">Reference proteome</keyword>
<evidence type="ECO:0000313" key="2">
    <source>
        <dbReference type="EMBL" id="SEK20671.1"/>
    </source>
</evidence>
<evidence type="ECO:0008006" key="4">
    <source>
        <dbReference type="Google" id="ProtNLM"/>
    </source>
</evidence>
<accession>A0A1H7F3K5</accession>
<dbReference type="PROSITE" id="PS51257">
    <property type="entry name" value="PROKAR_LIPOPROTEIN"/>
    <property type="match status" value="1"/>
</dbReference>
<evidence type="ECO:0000313" key="3">
    <source>
        <dbReference type="Proteomes" id="UP000185766"/>
    </source>
</evidence>
<proteinExistence type="predicted"/>
<keyword evidence="1" id="KW-0732">Signal</keyword>
<evidence type="ECO:0000256" key="1">
    <source>
        <dbReference type="SAM" id="SignalP"/>
    </source>
</evidence>
<gene>
    <name evidence="2" type="ORF">SAMN05216214_10196</name>
</gene>
<dbReference type="RefSeq" id="WP_074864035.1">
    <property type="nucleotide sequence ID" value="NZ_FOAS01000001.1"/>
</dbReference>
<dbReference type="EMBL" id="FOAS01000001">
    <property type="protein sequence ID" value="SEK20671.1"/>
    <property type="molecule type" value="Genomic_DNA"/>
</dbReference>